<sequence length="67" mass="7565">MADYYIKRSTNRMRPTNGIFERAPKPSHPYSLMITQNTSGNLGVEMTLRPNKPASPIEGIRDVKTSK</sequence>
<evidence type="ECO:0000313" key="3">
    <source>
        <dbReference type="Proteomes" id="UP000237105"/>
    </source>
</evidence>
<dbReference type="AlphaFoldDB" id="A0A2P5B2J5"/>
<dbReference type="EMBL" id="JXTB01000378">
    <property type="protein sequence ID" value="PON43030.1"/>
    <property type="molecule type" value="Genomic_DNA"/>
</dbReference>
<gene>
    <name evidence="2" type="ORF">PanWU01x14_276860</name>
</gene>
<feature type="non-terminal residue" evidence="2">
    <location>
        <position position="67"/>
    </location>
</feature>
<comment type="caution">
    <text evidence="2">The sequence shown here is derived from an EMBL/GenBank/DDBJ whole genome shotgun (WGS) entry which is preliminary data.</text>
</comment>
<organism evidence="2 3">
    <name type="scientific">Parasponia andersonii</name>
    <name type="common">Sponia andersonii</name>
    <dbReference type="NCBI Taxonomy" id="3476"/>
    <lineage>
        <taxon>Eukaryota</taxon>
        <taxon>Viridiplantae</taxon>
        <taxon>Streptophyta</taxon>
        <taxon>Embryophyta</taxon>
        <taxon>Tracheophyta</taxon>
        <taxon>Spermatophyta</taxon>
        <taxon>Magnoliopsida</taxon>
        <taxon>eudicotyledons</taxon>
        <taxon>Gunneridae</taxon>
        <taxon>Pentapetalae</taxon>
        <taxon>rosids</taxon>
        <taxon>fabids</taxon>
        <taxon>Rosales</taxon>
        <taxon>Cannabaceae</taxon>
        <taxon>Parasponia</taxon>
    </lineage>
</organism>
<evidence type="ECO:0000256" key="1">
    <source>
        <dbReference type="SAM" id="MobiDB-lite"/>
    </source>
</evidence>
<reference evidence="3" key="1">
    <citation type="submission" date="2016-06" db="EMBL/GenBank/DDBJ databases">
        <title>Parallel loss of symbiosis genes in relatives of nitrogen-fixing non-legume Parasponia.</title>
        <authorList>
            <person name="Van Velzen R."/>
            <person name="Holmer R."/>
            <person name="Bu F."/>
            <person name="Rutten L."/>
            <person name="Van Zeijl A."/>
            <person name="Liu W."/>
            <person name="Santuari L."/>
            <person name="Cao Q."/>
            <person name="Sharma T."/>
            <person name="Shen D."/>
            <person name="Roswanjaya Y."/>
            <person name="Wardhani T."/>
            <person name="Kalhor M.S."/>
            <person name="Jansen J."/>
            <person name="Van den Hoogen J."/>
            <person name="Gungor B."/>
            <person name="Hartog M."/>
            <person name="Hontelez J."/>
            <person name="Verver J."/>
            <person name="Yang W.-C."/>
            <person name="Schijlen E."/>
            <person name="Repin R."/>
            <person name="Schilthuizen M."/>
            <person name="Schranz E."/>
            <person name="Heidstra R."/>
            <person name="Miyata K."/>
            <person name="Fedorova E."/>
            <person name="Kohlen W."/>
            <person name="Bisseling T."/>
            <person name="Smit S."/>
            <person name="Geurts R."/>
        </authorList>
    </citation>
    <scope>NUCLEOTIDE SEQUENCE [LARGE SCALE GENOMIC DNA]</scope>
    <source>
        <strain evidence="3">cv. WU1-14</strain>
    </source>
</reference>
<accession>A0A2P5B2J5</accession>
<feature type="region of interest" description="Disordered" evidence="1">
    <location>
        <begin position="48"/>
        <end position="67"/>
    </location>
</feature>
<proteinExistence type="predicted"/>
<evidence type="ECO:0000313" key="2">
    <source>
        <dbReference type="EMBL" id="PON43030.1"/>
    </source>
</evidence>
<name>A0A2P5B2J5_PARAD</name>
<protein>
    <submittedName>
        <fullName evidence="2">Uncharacterized protein</fullName>
    </submittedName>
</protein>
<keyword evidence="3" id="KW-1185">Reference proteome</keyword>
<dbReference type="Proteomes" id="UP000237105">
    <property type="component" value="Unassembled WGS sequence"/>
</dbReference>